<dbReference type="Proteomes" id="UP000324222">
    <property type="component" value="Unassembled WGS sequence"/>
</dbReference>
<organism evidence="1 2">
    <name type="scientific">Portunus trituberculatus</name>
    <name type="common">Swimming crab</name>
    <name type="synonym">Neptunus trituberculatus</name>
    <dbReference type="NCBI Taxonomy" id="210409"/>
    <lineage>
        <taxon>Eukaryota</taxon>
        <taxon>Metazoa</taxon>
        <taxon>Ecdysozoa</taxon>
        <taxon>Arthropoda</taxon>
        <taxon>Crustacea</taxon>
        <taxon>Multicrustacea</taxon>
        <taxon>Malacostraca</taxon>
        <taxon>Eumalacostraca</taxon>
        <taxon>Eucarida</taxon>
        <taxon>Decapoda</taxon>
        <taxon>Pleocyemata</taxon>
        <taxon>Brachyura</taxon>
        <taxon>Eubrachyura</taxon>
        <taxon>Portunoidea</taxon>
        <taxon>Portunidae</taxon>
        <taxon>Portuninae</taxon>
        <taxon>Portunus</taxon>
    </lineage>
</organism>
<dbReference type="EMBL" id="VSRR010005000">
    <property type="protein sequence ID" value="MPC41298.1"/>
    <property type="molecule type" value="Genomic_DNA"/>
</dbReference>
<name>A0A5B7F855_PORTR</name>
<reference evidence="1 2" key="1">
    <citation type="submission" date="2019-05" db="EMBL/GenBank/DDBJ databases">
        <title>Another draft genome of Portunus trituberculatus and its Hox gene families provides insights of decapod evolution.</title>
        <authorList>
            <person name="Jeong J.-H."/>
            <person name="Song I."/>
            <person name="Kim S."/>
            <person name="Choi T."/>
            <person name="Kim D."/>
            <person name="Ryu S."/>
            <person name="Kim W."/>
        </authorList>
    </citation>
    <scope>NUCLEOTIDE SEQUENCE [LARGE SCALE GENOMIC DNA]</scope>
    <source>
        <tissue evidence="1">Muscle</tissue>
    </source>
</reference>
<evidence type="ECO:0000313" key="1">
    <source>
        <dbReference type="EMBL" id="MPC41298.1"/>
    </source>
</evidence>
<protein>
    <submittedName>
        <fullName evidence="1">Uncharacterized protein</fullName>
    </submittedName>
</protein>
<proteinExistence type="predicted"/>
<dbReference type="AlphaFoldDB" id="A0A5B7F855"/>
<accession>A0A5B7F855</accession>
<gene>
    <name evidence="1" type="ORF">E2C01_034886</name>
</gene>
<keyword evidence="2" id="KW-1185">Reference proteome</keyword>
<sequence length="143" mass="15738">MKLQCSDLGIRACQPCPGGSRRVRHPLHSFLLPFCPSAFIHHQSSIPSLSLRITFPSSSASQHSLFITTTFTSASHALTHIIHPGLPPMLSVSDAVQPYSNALRYVLHFSTTCPAINQQTNRPFEQVINHTNQSTHSIPPQCT</sequence>
<comment type="caution">
    <text evidence="1">The sequence shown here is derived from an EMBL/GenBank/DDBJ whole genome shotgun (WGS) entry which is preliminary data.</text>
</comment>
<evidence type="ECO:0000313" key="2">
    <source>
        <dbReference type="Proteomes" id="UP000324222"/>
    </source>
</evidence>